<evidence type="ECO:0000313" key="3">
    <source>
        <dbReference type="EMBL" id="RNF51569.1"/>
    </source>
</evidence>
<feature type="domain" description="Beta-lactamase-related" evidence="2">
    <location>
        <begin position="123"/>
        <end position="394"/>
    </location>
</feature>
<feature type="signal peptide" evidence="1">
    <location>
        <begin position="1"/>
        <end position="32"/>
    </location>
</feature>
<feature type="chain" id="PRO_5018300131" evidence="1">
    <location>
        <begin position="33"/>
        <end position="422"/>
    </location>
</feature>
<evidence type="ECO:0000259" key="2">
    <source>
        <dbReference type="Pfam" id="PF00144"/>
    </source>
</evidence>
<dbReference type="InterPro" id="IPR001466">
    <property type="entry name" value="Beta-lactam-related"/>
</dbReference>
<dbReference type="Gene3D" id="3.40.710.10">
    <property type="entry name" value="DD-peptidase/beta-lactamase superfamily"/>
    <property type="match status" value="1"/>
</dbReference>
<dbReference type="InterPro" id="IPR012338">
    <property type="entry name" value="Beta-lactam/transpept-like"/>
</dbReference>
<evidence type="ECO:0000256" key="1">
    <source>
        <dbReference type="SAM" id="SignalP"/>
    </source>
</evidence>
<gene>
    <name evidence="3" type="ORF">EBI00_06660</name>
</gene>
<dbReference type="AlphaFoldDB" id="A0A3M8Q647"/>
<dbReference type="PANTHER" id="PTHR43283:SF14">
    <property type="entry name" value="BLL8153 PROTEIN"/>
    <property type="match status" value="1"/>
</dbReference>
<dbReference type="SUPFAM" id="SSF56601">
    <property type="entry name" value="beta-lactamase/transpeptidase-like"/>
    <property type="match status" value="1"/>
</dbReference>
<organism evidence="3 4">
    <name type="scientific">Marinomonas hwangdonensis</name>
    <dbReference type="NCBI Taxonomy" id="1053647"/>
    <lineage>
        <taxon>Bacteria</taxon>
        <taxon>Pseudomonadati</taxon>
        <taxon>Pseudomonadota</taxon>
        <taxon>Gammaproteobacteria</taxon>
        <taxon>Oceanospirillales</taxon>
        <taxon>Oceanospirillaceae</taxon>
        <taxon>Marinomonas</taxon>
    </lineage>
</organism>
<evidence type="ECO:0000313" key="4">
    <source>
        <dbReference type="Proteomes" id="UP000280507"/>
    </source>
</evidence>
<comment type="caution">
    <text evidence="3">The sequence shown here is derived from an EMBL/GenBank/DDBJ whole genome shotgun (WGS) entry which is preliminary data.</text>
</comment>
<reference evidence="3 4" key="1">
    <citation type="journal article" date="2012" name="Int. J. Syst. Evol. Microbiol.">
        <title>Marinomonas hwangdonensis sp. nov., isolated from seawater.</title>
        <authorList>
            <person name="Jung Y.T."/>
            <person name="Oh T.K."/>
            <person name="Yoon J.H."/>
        </authorList>
    </citation>
    <scope>NUCLEOTIDE SEQUENCE [LARGE SCALE GENOMIC DNA]</scope>
    <source>
        <strain evidence="3 4">HDW-15</strain>
    </source>
</reference>
<dbReference type="Pfam" id="PF00144">
    <property type="entry name" value="Beta-lactamase"/>
    <property type="match status" value="1"/>
</dbReference>
<dbReference type="OrthoDB" id="9814204at2"/>
<dbReference type="EMBL" id="RIZG01000003">
    <property type="protein sequence ID" value="RNF51569.1"/>
    <property type="molecule type" value="Genomic_DNA"/>
</dbReference>
<proteinExistence type="predicted"/>
<dbReference type="PANTHER" id="PTHR43283">
    <property type="entry name" value="BETA-LACTAMASE-RELATED"/>
    <property type="match status" value="1"/>
</dbReference>
<protein>
    <submittedName>
        <fullName evidence="3">6-aminohexanoate hydrolase</fullName>
    </submittedName>
</protein>
<sequence length="422" mass="47241">MRGNIMTKIKTFRRLMSTGLLSLAILPVAVHAGSVVDPLVAAVGPESRVPIAIQNLRWAMLDSNVNTLTFRSMDQLFTTRYVARSGPISPLIHEDRPLDFSYQFEGVSYQPEQFLDRTFTNGLLIMKDDKIVYENYRNNTSQDTHFMAWSMTKSLVSILVGIALEEGRIKSLDEDITLYLPELSKGAYKGVTIRQVLSMSSGVKYEERYDFANPGTAARNHILALVKNVARFVEPAKTIERLHEPGTVQEYKTIDTAVLGLLLERVSGGSNVSNYMAQHLWEPLGAQADGFFIMDGEPGVGREFTGAGYSATMRDFARVGSMMLNNGRINGKQIVSPEWVKMSTEPFLKEDPKLGGYGYQWWTMPNTTAYSAIGLQGQYIYVDPDTRTVIVKLSYFPQAEMDIAEQETMAFFSAVSAWNPKK</sequence>
<keyword evidence="4" id="KW-1185">Reference proteome</keyword>
<dbReference type="GO" id="GO:0016787">
    <property type="term" value="F:hydrolase activity"/>
    <property type="evidence" value="ECO:0007669"/>
    <property type="project" value="UniProtKB-KW"/>
</dbReference>
<accession>A0A3M8Q647</accession>
<dbReference type="InterPro" id="IPR050789">
    <property type="entry name" value="Diverse_Enzym_Activities"/>
</dbReference>
<dbReference type="Proteomes" id="UP000280507">
    <property type="component" value="Unassembled WGS sequence"/>
</dbReference>
<keyword evidence="3" id="KW-0378">Hydrolase</keyword>
<keyword evidence="1" id="KW-0732">Signal</keyword>
<name>A0A3M8Q647_9GAMM</name>